<sequence length="66" mass="7523">MISQAKKKKTIKQDEKNYGKTESEAGEKKRKLKSESIPSLIRVGRMQPPAIFRYLKNISELGISQS</sequence>
<dbReference type="AlphaFoldDB" id="A0A068QMJ8"/>
<proteinExistence type="predicted"/>
<evidence type="ECO:0000313" key="3">
    <source>
        <dbReference type="Proteomes" id="UP000032721"/>
    </source>
</evidence>
<name>A0A068QMJ8_9GAMM</name>
<organism evidence="2 3">
    <name type="scientific">Xenorhabdus doucetiae</name>
    <dbReference type="NCBI Taxonomy" id="351671"/>
    <lineage>
        <taxon>Bacteria</taxon>
        <taxon>Pseudomonadati</taxon>
        <taxon>Pseudomonadota</taxon>
        <taxon>Gammaproteobacteria</taxon>
        <taxon>Enterobacterales</taxon>
        <taxon>Morganellaceae</taxon>
        <taxon>Xenorhabdus</taxon>
    </lineage>
</organism>
<gene>
    <name evidence="2" type="ORF">XDD1_0429</name>
</gene>
<dbReference type="KEGG" id="xdo:XDD1_0429"/>
<feature type="compositionally biased region" description="Basic and acidic residues" evidence="1">
    <location>
        <begin position="11"/>
        <end position="27"/>
    </location>
</feature>
<dbReference type="Proteomes" id="UP000032721">
    <property type="component" value="Chromosome"/>
</dbReference>
<accession>A0A068QMJ8</accession>
<evidence type="ECO:0000313" key="2">
    <source>
        <dbReference type="EMBL" id="CDG16132.1"/>
    </source>
</evidence>
<dbReference type="HOGENOM" id="CLU_2830325_0_0_6"/>
<feature type="compositionally biased region" description="Basic residues" evidence="1">
    <location>
        <begin position="1"/>
        <end position="10"/>
    </location>
</feature>
<reference evidence="2 3" key="1">
    <citation type="submission" date="2013-07" db="EMBL/GenBank/DDBJ databases">
        <authorList>
            <person name="Genoscope - CEA"/>
        </authorList>
    </citation>
    <scope>NUCLEOTIDE SEQUENCE [LARGE SCALE GENOMIC DNA]</scope>
    <source>
        <strain evidence="3">FRM16 / DSM 17909</strain>
    </source>
</reference>
<feature type="region of interest" description="Disordered" evidence="1">
    <location>
        <begin position="1"/>
        <end position="36"/>
    </location>
</feature>
<dbReference type="EMBL" id="FO704550">
    <property type="protein sequence ID" value="CDG16132.1"/>
    <property type="molecule type" value="Genomic_DNA"/>
</dbReference>
<evidence type="ECO:0000256" key="1">
    <source>
        <dbReference type="SAM" id="MobiDB-lite"/>
    </source>
</evidence>
<protein>
    <submittedName>
        <fullName evidence="2">Uncharacterized protein</fullName>
    </submittedName>
</protein>